<evidence type="ECO:0000256" key="1">
    <source>
        <dbReference type="ARBA" id="ARBA00004613"/>
    </source>
</evidence>
<reference evidence="5" key="1">
    <citation type="submission" date="2018-11" db="EMBL/GenBank/DDBJ databases">
        <authorList>
            <person name="Alioto T."/>
            <person name="Alioto T."/>
        </authorList>
    </citation>
    <scope>NUCLEOTIDE SEQUENCE</scope>
</reference>
<keyword evidence="3 4" id="KW-0732">Signal</keyword>
<dbReference type="SUPFAM" id="SSF50876">
    <property type="entry name" value="Avidin/streptavidin"/>
    <property type="match status" value="1"/>
</dbReference>
<proteinExistence type="predicted"/>
<accession>A0A8B6G9T2</accession>
<comment type="caution">
    <text evidence="5">The sequence shown here is derived from an EMBL/GenBank/DDBJ whole genome shotgun (WGS) entry which is preliminary data.</text>
</comment>
<dbReference type="InterPro" id="IPR005468">
    <property type="entry name" value="Avidin/str"/>
</dbReference>
<organism evidence="5 6">
    <name type="scientific">Mytilus galloprovincialis</name>
    <name type="common">Mediterranean mussel</name>
    <dbReference type="NCBI Taxonomy" id="29158"/>
    <lineage>
        <taxon>Eukaryota</taxon>
        <taxon>Metazoa</taxon>
        <taxon>Spiralia</taxon>
        <taxon>Lophotrochozoa</taxon>
        <taxon>Mollusca</taxon>
        <taxon>Bivalvia</taxon>
        <taxon>Autobranchia</taxon>
        <taxon>Pteriomorphia</taxon>
        <taxon>Mytilida</taxon>
        <taxon>Mytiloidea</taxon>
        <taxon>Mytilidae</taxon>
        <taxon>Mytilinae</taxon>
        <taxon>Mytilus</taxon>
    </lineage>
</organism>
<evidence type="ECO:0000256" key="4">
    <source>
        <dbReference type="SAM" id="SignalP"/>
    </source>
</evidence>
<dbReference type="Pfam" id="PF01382">
    <property type="entry name" value="Avidin"/>
    <property type="match status" value="1"/>
</dbReference>
<evidence type="ECO:0000313" key="5">
    <source>
        <dbReference type="EMBL" id="VDI60965.1"/>
    </source>
</evidence>
<sequence length="175" mass="19395">MIGIIAIVLCLSLICTAAPMSDSELIKRIKNDYDDVLHRVIKAGKRDSKDTLVFVANCGIQGSWYSPHVSNIDLECEADSSPSGAGTITGTWTNAPDNHYPLKGRYTQVGNDYYLGFTVAFNNEHIGNSESVTSLTGMYNNDWGKMTTFWIMTNRTNPGDEWQDSKIGKAVFERT</sequence>
<dbReference type="GO" id="GO:0009374">
    <property type="term" value="F:biotin binding"/>
    <property type="evidence" value="ECO:0007669"/>
    <property type="project" value="InterPro"/>
</dbReference>
<dbReference type="InterPro" id="IPR036896">
    <property type="entry name" value="Avidin-like_sf"/>
</dbReference>
<evidence type="ECO:0000256" key="2">
    <source>
        <dbReference type="ARBA" id="ARBA00022525"/>
    </source>
</evidence>
<comment type="subcellular location">
    <subcellularLocation>
        <location evidence="1">Secreted</location>
    </subcellularLocation>
</comment>
<protein>
    <submittedName>
        <fullName evidence="5">Uncharacterized protein</fullName>
    </submittedName>
</protein>
<dbReference type="EMBL" id="UYJE01008088">
    <property type="protein sequence ID" value="VDI60965.1"/>
    <property type="molecule type" value="Genomic_DNA"/>
</dbReference>
<dbReference type="PROSITE" id="PS51326">
    <property type="entry name" value="AVIDIN_2"/>
    <property type="match status" value="1"/>
</dbReference>
<keyword evidence="6" id="KW-1185">Reference proteome</keyword>
<dbReference type="OrthoDB" id="6148968at2759"/>
<evidence type="ECO:0000256" key="3">
    <source>
        <dbReference type="ARBA" id="ARBA00022729"/>
    </source>
</evidence>
<dbReference type="Proteomes" id="UP000596742">
    <property type="component" value="Unassembled WGS sequence"/>
</dbReference>
<dbReference type="Gene3D" id="2.40.128.30">
    <property type="entry name" value="Avidin-like"/>
    <property type="match status" value="1"/>
</dbReference>
<gene>
    <name evidence="5" type="ORF">MGAL_10B090229</name>
</gene>
<feature type="chain" id="PRO_5032843723" evidence="4">
    <location>
        <begin position="18"/>
        <end position="175"/>
    </location>
</feature>
<feature type="signal peptide" evidence="4">
    <location>
        <begin position="1"/>
        <end position="17"/>
    </location>
</feature>
<dbReference type="GO" id="GO:0005576">
    <property type="term" value="C:extracellular region"/>
    <property type="evidence" value="ECO:0007669"/>
    <property type="project" value="UniProtKB-SubCell"/>
</dbReference>
<name>A0A8B6G9T2_MYTGA</name>
<dbReference type="AlphaFoldDB" id="A0A8B6G9T2"/>
<keyword evidence="2" id="KW-0964">Secreted</keyword>
<evidence type="ECO:0000313" key="6">
    <source>
        <dbReference type="Proteomes" id="UP000596742"/>
    </source>
</evidence>